<dbReference type="EMBL" id="GAKP01003214">
    <property type="protein sequence ID" value="JAC55738.1"/>
    <property type="molecule type" value="Transcribed_RNA"/>
</dbReference>
<dbReference type="EMBL" id="GAKP01003216">
    <property type="protein sequence ID" value="JAC55736.1"/>
    <property type="molecule type" value="Transcribed_RNA"/>
</dbReference>
<evidence type="ECO:0000313" key="1">
    <source>
        <dbReference type="EMBL" id="JAC55738.1"/>
    </source>
</evidence>
<accession>A0A034WPS8</accession>
<sequence>MEGRFSRDDLRDVECEDFERLLLPSVSTLNLEVFSATSTSVAVSESPLSLPSGRSCNSAAKHCGSSTEVRDADFCDGILRRDFTLMPDCERGICGEILPPELVPPLPEPPPPQ</sequence>
<name>A0A034WPS8_BACDO</name>
<dbReference type="AlphaFoldDB" id="A0A034WPS8"/>
<organism evidence="1">
    <name type="scientific">Bactrocera dorsalis</name>
    <name type="common">Oriental fruit fly</name>
    <name type="synonym">Dacus dorsalis</name>
    <dbReference type="NCBI Taxonomy" id="27457"/>
    <lineage>
        <taxon>Eukaryota</taxon>
        <taxon>Metazoa</taxon>
        <taxon>Ecdysozoa</taxon>
        <taxon>Arthropoda</taxon>
        <taxon>Hexapoda</taxon>
        <taxon>Insecta</taxon>
        <taxon>Pterygota</taxon>
        <taxon>Neoptera</taxon>
        <taxon>Endopterygota</taxon>
        <taxon>Diptera</taxon>
        <taxon>Brachycera</taxon>
        <taxon>Muscomorpha</taxon>
        <taxon>Tephritoidea</taxon>
        <taxon>Tephritidae</taxon>
        <taxon>Bactrocera</taxon>
        <taxon>Bactrocera</taxon>
    </lineage>
</organism>
<proteinExistence type="predicted"/>
<feature type="non-terminal residue" evidence="1">
    <location>
        <position position="113"/>
    </location>
</feature>
<reference evidence="1" key="1">
    <citation type="journal article" date="2014" name="BMC Genomics">
        <title>Characterizing the developmental transcriptome of the oriental fruit fly, Bactrocera dorsalis (Diptera: Tephritidae) through comparative genomic analysis with Drosophila melanogaster utilizing modENCODE datasets.</title>
        <authorList>
            <person name="Geib S.M."/>
            <person name="Calla B."/>
            <person name="Hall B."/>
            <person name="Hou S."/>
            <person name="Manoukis N.C."/>
        </authorList>
    </citation>
    <scope>NUCLEOTIDE SEQUENCE</scope>
    <source>
        <strain evidence="1">Punador</strain>
    </source>
</reference>
<protein>
    <submittedName>
        <fullName evidence="1">Uncharacterized protein</fullName>
    </submittedName>
</protein>